<name>A0A5J5HRH5_9SPHN</name>
<dbReference type="RefSeq" id="WP_120253356.1">
    <property type="nucleotide sequence ID" value="NZ_VYPZ01000028.1"/>
</dbReference>
<sequence>MTALALSDRPATGGYKVDISRGQNIGRVSSEWFSRPDDERFLSLGSLHDKVRARADLASTRIVESRAIRVAAHSDAPERLRLIAPGSDVPVAPTHWSFGQLCSLVGAPSGYLRDLPAALAGINLQHGLIAHRGEHVKLLETRDGRTELRAVTGPDYGRIWDHELVEAVMGIAGNGTGDTRWKVPGVLDWGSMVYNPCVDISAETTTLYASDRDVFLFLVDDTHPIEAGKLPNGDPDLYFRGFYCWNSEVGAKSLGIATFYLRAVCMNRNLWGVENFEEISIRHSKFAASRFATQAAPALAHFADSSPGDFIQGIRAARERIIARKDEDRENFLRNQGFSKVETGRIIASVLAEEGHPPASLYDFVQGITAVARTRTNQDARLELEGKAKRILQKSN</sequence>
<reference evidence="3 4" key="1">
    <citation type="submission" date="2019-09" db="EMBL/GenBank/DDBJ databases">
        <authorList>
            <person name="Feng G."/>
        </authorList>
    </citation>
    <scope>NUCLEOTIDE SEQUENCE [LARGE SCALE GENOMIC DNA]</scope>
    <source>
        <strain evidence="2 3">KACC 19283</strain>
        <strain evidence="1 4">KACC 19284</strain>
    </source>
</reference>
<evidence type="ECO:0000313" key="3">
    <source>
        <dbReference type="Proteomes" id="UP000325933"/>
    </source>
</evidence>
<comment type="caution">
    <text evidence="2">The sequence shown here is derived from an EMBL/GenBank/DDBJ whole genome shotgun (WGS) entry which is preliminary data.</text>
</comment>
<dbReference type="EMBL" id="VYQA01000024">
    <property type="protein sequence ID" value="KAA9024715.1"/>
    <property type="molecule type" value="Genomic_DNA"/>
</dbReference>
<organism evidence="2 3">
    <name type="scientific">Sphingobium limneticum</name>
    <dbReference type="NCBI Taxonomy" id="1007511"/>
    <lineage>
        <taxon>Bacteria</taxon>
        <taxon>Pseudomonadati</taxon>
        <taxon>Pseudomonadota</taxon>
        <taxon>Alphaproteobacteria</taxon>
        <taxon>Sphingomonadales</taxon>
        <taxon>Sphingomonadaceae</taxon>
        <taxon>Sphingobium</taxon>
    </lineage>
</organism>
<dbReference type="Proteomes" id="UP000326364">
    <property type="component" value="Unassembled WGS sequence"/>
</dbReference>
<keyword evidence="4" id="KW-1185">Reference proteome</keyword>
<dbReference type="AlphaFoldDB" id="A0A5J5HRH5"/>
<evidence type="ECO:0000313" key="2">
    <source>
        <dbReference type="EMBL" id="KAA9024715.1"/>
    </source>
</evidence>
<gene>
    <name evidence="2" type="ORF">F4U95_21525</name>
    <name evidence="1" type="ORF">F4U96_21410</name>
</gene>
<evidence type="ECO:0000313" key="4">
    <source>
        <dbReference type="Proteomes" id="UP000326364"/>
    </source>
</evidence>
<dbReference type="Proteomes" id="UP000325933">
    <property type="component" value="Unassembled WGS sequence"/>
</dbReference>
<dbReference type="EMBL" id="VYQB01000024">
    <property type="protein sequence ID" value="KAA9012254.1"/>
    <property type="molecule type" value="Genomic_DNA"/>
</dbReference>
<accession>A0A5J5HRH5</accession>
<proteinExistence type="predicted"/>
<protein>
    <submittedName>
        <fullName evidence="2">DUF932 domain-containing protein</fullName>
    </submittedName>
</protein>
<evidence type="ECO:0000313" key="1">
    <source>
        <dbReference type="EMBL" id="KAA9012254.1"/>
    </source>
</evidence>